<dbReference type="EMBL" id="CAUJNA010003433">
    <property type="protein sequence ID" value="CAJ1401895.1"/>
    <property type="molecule type" value="Genomic_DNA"/>
</dbReference>
<accession>A0AA36JAX7</accession>
<name>A0AA36JAX7_9DINO</name>
<feature type="compositionally biased region" description="Acidic residues" evidence="1">
    <location>
        <begin position="92"/>
        <end position="101"/>
    </location>
</feature>
<gene>
    <name evidence="2" type="ORF">EVOR1521_LOCUS24936</name>
</gene>
<dbReference type="Proteomes" id="UP001178507">
    <property type="component" value="Unassembled WGS sequence"/>
</dbReference>
<dbReference type="AlphaFoldDB" id="A0AA36JAX7"/>
<comment type="caution">
    <text evidence="2">The sequence shown here is derived from an EMBL/GenBank/DDBJ whole genome shotgun (WGS) entry which is preliminary data.</text>
</comment>
<feature type="compositionally biased region" description="Polar residues" evidence="1">
    <location>
        <begin position="105"/>
        <end position="130"/>
    </location>
</feature>
<organism evidence="2 3">
    <name type="scientific">Effrenium voratum</name>
    <dbReference type="NCBI Taxonomy" id="2562239"/>
    <lineage>
        <taxon>Eukaryota</taxon>
        <taxon>Sar</taxon>
        <taxon>Alveolata</taxon>
        <taxon>Dinophyceae</taxon>
        <taxon>Suessiales</taxon>
        <taxon>Symbiodiniaceae</taxon>
        <taxon>Effrenium</taxon>
    </lineage>
</organism>
<evidence type="ECO:0000313" key="2">
    <source>
        <dbReference type="EMBL" id="CAJ1401895.1"/>
    </source>
</evidence>
<keyword evidence="3" id="KW-1185">Reference proteome</keyword>
<feature type="region of interest" description="Disordered" evidence="1">
    <location>
        <begin position="69"/>
        <end position="130"/>
    </location>
</feature>
<protein>
    <submittedName>
        <fullName evidence="2">Uncharacterized protein</fullName>
    </submittedName>
</protein>
<evidence type="ECO:0000313" key="3">
    <source>
        <dbReference type="Proteomes" id="UP001178507"/>
    </source>
</evidence>
<sequence length="390" mass="42861">MLGPRLPPEDEFPEADCAACARDAAEYLPSEEVDCAACARDAADYLPSPTEEVDCAACARDAADYLPSPTEEAESYAADGFGDAAWPNASDDAADAYEEDAAATGRSTRSVPAESSRSRASPQQDWSTASPATCRIASIRRLSLFEVLRLMRWPGGAHGQSEVLLVLTRRPHAEPLGALRGTSCRWCKEKEKGKMPVVHALGPHDVPQEPTCRRRRAATRALHRQGQHPRRRSSRNSRAFWHALPRPETKLAKVERANELLKKKVGEMESLRTRLAKMSEPGGSEDCSLIPEPCDGQLNELKELHELQRVSESRLRGDSQSSVTPTAELVLLQQGHRLQVGHKRALRIPWGGLERGYGEGGGWLLLPDHLLPHPGADDLLLPSKGHLWLQ</sequence>
<feature type="region of interest" description="Disordered" evidence="1">
    <location>
        <begin position="219"/>
        <end position="240"/>
    </location>
</feature>
<evidence type="ECO:0000256" key="1">
    <source>
        <dbReference type="SAM" id="MobiDB-lite"/>
    </source>
</evidence>
<proteinExistence type="predicted"/>
<reference evidence="2" key="1">
    <citation type="submission" date="2023-08" db="EMBL/GenBank/DDBJ databases">
        <authorList>
            <person name="Chen Y."/>
            <person name="Shah S."/>
            <person name="Dougan E. K."/>
            <person name="Thang M."/>
            <person name="Chan C."/>
        </authorList>
    </citation>
    <scope>NUCLEOTIDE SEQUENCE</scope>
</reference>
<feature type="compositionally biased region" description="Basic residues" evidence="1">
    <location>
        <begin position="219"/>
        <end position="235"/>
    </location>
</feature>